<keyword evidence="7 11" id="KW-1133">Transmembrane helix</keyword>
<dbReference type="AlphaFoldDB" id="A0A1Y1YJ26"/>
<evidence type="ECO:0000256" key="11">
    <source>
        <dbReference type="SAM" id="Phobius"/>
    </source>
</evidence>
<feature type="transmembrane region" description="Helical" evidence="11">
    <location>
        <begin position="83"/>
        <end position="105"/>
    </location>
</feature>
<comment type="similarity">
    <text evidence="2">Belongs to the cystinosin family.</text>
</comment>
<comment type="catalytic activity">
    <reaction evidence="10">
        <text>L-cystine(out) + H(+)(out) = L-cystine(in) + H(+)(in)</text>
        <dbReference type="Rhea" id="RHEA:66172"/>
        <dbReference type="ChEBI" id="CHEBI:15378"/>
        <dbReference type="ChEBI" id="CHEBI:35491"/>
    </reaction>
    <physiologicalReaction direction="left-to-right" evidence="10">
        <dbReference type="Rhea" id="RHEA:66173"/>
    </physiologicalReaction>
</comment>
<gene>
    <name evidence="12" type="ORF">K493DRAFT_313840</name>
</gene>
<organism evidence="12 13">
    <name type="scientific">Basidiobolus meristosporus CBS 931.73</name>
    <dbReference type="NCBI Taxonomy" id="1314790"/>
    <lineage>
        <taxon>Eukaryota</taxon>
        <taxon>Fungi</taxon>
        <taxon>Fungi incertae sedis</taxon>
        <taxon>Zoopagomycota</taxon>
        <taxon>Entomophthoromycotina</taxon>
        <taxon>Basidiobolomycetes</taxon>
        <taxon>Basidiobolales</taxon>
        <taxon>Basidiobolaceae</taxon>
        <taxon>Basidiobolus</taxon>
    </lineage>
</organism>
<comment type="caution">
    <text evidence="12">The sequence shown here is derived from an EMBL/GenBank/DDBJ whole genome shotgun (WGS) entry which is preliminary data.</text>
</comment>
<keyword evidence="5" id="KW-0677">Repeat</keyword>
<keyword evidence="6" id="KW-0769">Symport</keyword>
<evidence type="ECO:0000256" key="8">
    <source>
        <dbReference type="ARBA" id="ARBA00023136"/>
    </source>
</evidence>
<feature type="transmembrane region" description="Helical" evidence="11">
    <location>
        <begin position="143"/>
        <end position="163"/>
    </location>
</feature>
<dbReference type="Gene3D" id="1.20.1280.290">
    <property type="match status" value="2"/>
</dbReference>
<evidence type="ECO:0000256" key="9">
    <source>
        <dbReference type="ARBA" id="ARBA00023228"/>
    </source>
</evidence>
<accession>A0A1Y1YJ26</accession>
<evidence type="ECO:0000256" key="7">
    <source>
        <dbReference type="ARBA" id="ARBA00022989"/>
    </source>
</evidence>
<evidence type="ECO:0000313" key="13">
    <source>
        <dbReference type="Proteomes" id="UP000193498"/>
    </source>
</evidence>
<sequence length="259" mass="29640">MGAGEVISQIIGWVYFLAWTVSFYPQAIKNHRRRSVQGLSIDFLMYNVLGFTCMTIYNSSFYWNHSIQEEYRQRNNGHSNLVAVNDVFFGMHAIVITLVTIVQVFFYKRSPEQKPSWFGIVIVVGSILGAVGYAIYIGVTGSFWIDLLYYLSYVKLGISFIKYCPQIWINYKSKSTVGWSIHNILLDLTGGTLSIVQLVLDAYLSDDFSGITGNPLKFGLGFISILFDLIFIVQHYVLYRDRTDIYQVEEGTVEVDFKK</sequence>
<dbReference type="PANTHER" id="PTHR13131:SF5">
    <property type="entry name" value="CYSTINOSIN"/>
    <property type="match status" value="1"/>
</dbReference>
<feature type="transmembrane region" description="Helical" evidence="11">
    <location>
        <begin position="117"/>
        <end position="137"/>
    </location>
</feature>
<proteinExistence type="inferred from homology"/>
<feature type="transmembrane region" description="Helical" evidence="11">
    <location>
        <begin position="216"/>
        <end position="238"/>
    </location>
</feature>
<dbReference type="OrthoDB" id="75720at2759"/>
<feature type="transmembrane region" description="Helical" evidence="11">
    <location>
        <begin position="44"/>
        <end position="63"/>
    </location>
</feature>
<dbReference type="InParanoid" id="A0A1Y1YJ26"/>
<dbReference type="NCBIfam" id="TIGR00951">
    <property type="entry name" value="2A43"/>
    <property type="match status" value="1"/>
</dbReference>
<evidence type="ECO:0000256" key="4">
    <source>
        <dbReference type="ARBA" id="ARBA00022692"/>
    </source>
</evidence>
<evidence type="ECO:0000256" key="10">
    <source>
        <dbReference type="ARBA" id="ARBA00048473"/>
    </source>
</evidence>
<dbReference type="EMBL" id="MCFE01000122">
    <property type="protein sequence ID" value="ORX97989.1"/>
    <property type="molecule type" value="Genomic_DNA"/>
</dbReference>
<evidence type="ECO:0000313" key="12">
    <source>
        <dbReference type="EMBL" id="ORX97989.1"/>
    </source>
</evidence>
<dbReference type="InterPro" id="IPR005282">
    <property type="entry name" value="LC_transporter"/>
</dbReference>
<dbReference type="PANTHER" id="PTHR13131">
    <property type="entry name" value="CYSTINOSIN"/>
    <property type="match status" value="1"/>
</dbReference>
<evidence type="ECO:0000256" key="6">
    <source>
        <dbReference type="ARBA" id="ARBA00022847"/>
    </source>
</evidence>
<keyword evidence="4 11" id="KW-0812">Transmembrane</keyword>
<dbReference type="SMART" id="SM00679">
    <property type="entry name" value="CTNS"/>
    <property type="match status" value="2"/>
</dbReference>
<dbReference type="Pfam" id="PF04193">
    <property type="entry name" value="PQ-loop"/>
    <property type="match status" value="2"/>
</dbReference>
<keyword evidence="3" id="KW-0813">Transport</keyword>
<dbReference type="GO" id="GO:0015293">
    <property type="term" value="F:symporter activity"/>
    <property type="evidence" value="ECO:0007669"/>
    <property type="project" value="UniProtKB-KW"/>
</dbReference>
<name>A0A1Y1YJ26_9FUNG</name>
<keyword evidence="9" id="KW-0458">Lysosome</keyword>
<dbReference type="GO" id="GO:0015184">
    <property type="term" value="F:L-cystine transmembrane transporter activity"/>
    <property type="evidence" value="ECO:0007669"/>
    <property type="project" value="TreeGrafter"/>
</dbReference>
<dbReference type="STRING" id="1314790.A0A1Y1YJ26"/>
<comment type="subcellular location">
    <subcellularLocation>
        <location evidence="1">Lysosome membrane</location>
        <topology evidence="1">Multi-pass membrane protein</topology>
    </subcellularLocation>
</comment>
<dbReference type="FunFam" id="1.20.1280.290:FF:000016">
    <property type="entry name" value="Cystinosin homolog"/>
    <property type="match status" value="1"/>
</dbReference>
<evidence type="ECO:0000256" key="3">
    <source>
        <dbReference type="ARBA" id="ARBA00022448"/>
    </source>
</evidence>
<dbReference type="InterPro" id="IPR006603">
    <property type="entry name" value="PQ-loop_rpt"/>
</dbReference>
<keyword evidence="13" id="KW-1185">Reference proteome</keyword>
<feature type="transmembrane region" description="Helical" evidence="11">
    <location>
        <begin position="6"/>
        <end position="24"/>
    </location>
</feature>
<keyword evidence="8 11" id="KW-0472">Membrane</keyword>
<feature type="transmembrane region" description="Helical" evidence="11">
    <location>
        <begin position="184"/>
        <end position="204"/>
    </location>
</feature>
<reference evidence="12 13" key="1">
    <citation type="submission" date="2016-07" db="EMBL/GenBank/DDBJ databases">
        <title>Pervasive Adenine N6-methylation of Active Genes in Fungi.</title>
        <authorList>
            <consortium name="DOE Joint Genome Institute"/>
            <person name="Mondo S.J."/>
            <person name="Dannebaum R.O."/>
            <person name="Kuo R.C."/>
            <person name="Labutti K."/>
            <person name="Haridas S."/>
            <person name="Kuo A."/>
            <person name="Salamov A."/>
            <person name="Ahrendt S.R."/>
            <person name="Lipzen A."/>
            <person name="Sullivan W."/>
            <person name="Andreopoulos W.B."/>
            <person name="Clum A."/>
            <person name="Lindquist E."/>
            <person name="Daum C."/>
            <person name="Ramamoorthy G.K."/>
            <person name="Gryganskyi A."/>
            <person name="Culley D."/>
            <person name="Magnuson J.K."/>
            <person name="James T.Y."/>
            <person name="O'Malley M.A."/>
            <person name="Stajich J.E."/>
            <person name="Spatafora J.W."/>
            <person name="Visel A."/>
            <person name="Grigoriev I.V."/>
        </authorList>
    </citation>
    <scope>NUCLEOTIDE SEQUENCE [LARGE SCALE GENOMIC DNA]</scope>
    <source>
        <strain evidence="12 13">CBS 931.73</strain>
    </source>
</reference>
<evidence type="ECO:0000256" key="5">
    <source>
        <dbReference type="ARBA" id="ARBA00022737"/>
    </source>
</evidence>
<evidence type="ECO:0000256" key="1">
    <source>
        <dbReference type="ARBA" id="ARBA00004155"/>
    </source>
</evidence>
<protein>
    <submittedName>
        <fullName evidence="12">Cystinosin</fullName>
    </submittedName>
</protein>
<dbReference type="GO" id="GO:0005774">
    <property type="term" value="C:vacuolar membrane"/>
    <property type="evidence" value="ECO:0007669"/>
    <property type="project" value="TreeGrafter"/>
</dbReference>
<dbReference type="Proteomes" id="UP000193498">
    <property type="component" value="Unassembled WGS sequence"/>
</dbReference>
<evidence type="ECO:0000256" key="2">
    <source>
        <dbReference type="ARBA" id="ARBA00006855"/>
    </source>
</evidence>